<reference evidence="3" key="1">
    <citation type="submission" date="2017-02" db="EMBL/GenBank/DDBJ databases">
        <authorList>
            <person name="Varghese N."/>
            <person name="Submissions S."/>
        </authorList>
    </citation>
    <scope>NUCLEOTIDE SEQUENCE [LARGE SCALE GENOMIC DNA]</scope>
    <source>
        <strain evidence="3">DSM 24091</strain>
    </source>
</reference>
<protein>
    <recommendedName>
        <fullName evidence="4">DUF1735 domain-containing protein</fullName>
    </recommendedName>
</protein>
<accession>A0A1T5BK45</accession>
<proteinExistence type="predicted"/>
<keyword evidence="3" id="KW-1185">Reference proteome</keyword>
<dbReference type="EMBL" id="FUZF01000002">
    <property type="protein sequence ID" value="SKB47193.1"/>
    <property type="molecule type" value="Genomic_DNA"/>
</dbReference>
<evidence type="ECO:0008006" key="4">
    <source>
        <dbReference type="Google" id="ProtNLM"/>
    </source>
</evidence>
<dbReference type="RefSeq" id="WP_079641295.1">
    <property type="nucleotide sequence ID" value="NZ_FUZF01000002.1"/>
</dbReference>
<sequence length="140" mass="15551">MKRILLALAIAGASLATLSSCTKEYITNNNSLPGVSYVYPVKSSQWVRINGTNTYEYRQNITDLDDRYFQDGHVSVAISYDNNKTTYEIIPATIADYDYSANYSIGVVRIFAEDIGTGNTVNPPEDMYIKVVLTDTEVGN</sequence>
<organism evidence="2 3">
    <name type="scientific">Sphingobacterium nematocida</name>
    <dbReference type="NCBI Taxonomy" id="1513896"/>
    <lineage>
        <taxon>Bacteria</taxon>
        <taxon>Pseudomonadati</taxon>
        <taxon>Bacteroidota</taxon>
        <taxon>Sphingobacteriia</taxon>
        <taxon>Sphingobacteriales</taxon>
        <taxon>Sphingobacteriaceae</taxon>
        <taxon>Sphingobacterium</taxon>
    </lineage>
</organism>
<gene>
    <name evidence="2" type="ORF">SAMN05660841_00729</name>
</gene>
<evidence type="ECO:0000256" key="1">
    <source>
        <dbReference type="SAM" id="SignalP"/>
    </source>
</evidence>
<name>A0A1T5BK45_9SPHI</name>
<feature type="chain" id="PRO_5013386926" description="DUF1735 domain-containing protein" evidence="1">
    <location>
        <begin position="23"/>
        <end position="140"/>
    </location>
</feature>
<keyword evidence="1" id="KW-0732">Signal</keyword>
<evidence type="ECO:0000313" key="2">
    <source>
        <dbReference type="EMBL" id="SKB47193.1"/>
    </source>
</evidence>
<dbReference type="AlphaFoldDB" id="A0A1T5BK45"/>
<dbReference type="OrthoDB" id="672896at2"/>
<dbReference type="PROSITE" id="PS51257">
    <property type="entry name" value="PROKAR_LIPOPROTEIN"/>
    <property type="match status" value="1"/>
</dbReference>
<evidence type="ECO:0000313" key="3">
    <source>
        <dbReference type="Proteomes" id="UP000190150"/>
    </source>
</evidence>
<feature type="signal peptide" evidence="1">
    <location>
        <begin position="1"/>
        <end position="22"/>
    </location>
</feature>
<dbReference type="Proteomes" id="UP000190150">
    <property type="component" value="Unassembled WGS sequence"/>
</dbReference>